<evidence type="ECO:0000313" key="3">
    <source>
        <dbReference type="Proteomes" id="UP000256763"/>
    </source>
</evidence>
<dbReference type="OrthoDB" id="9774179at2"/>
<dbReference type="CDD" id="cd03441">
    <property type="entry name" value="R_hydratase_like"/>
    <property type="match status" value="1"/>
</dbReference>
<protein>
    <recommendedName>
        <fullName evidence="1">MaoC-like domain-containing protein</fullName>
    </recommendedName>
</protein>
<gene>
    <name evidence="2" type="ORF">CAL65_03410</name>
</gene>
<dbReference type="Pfam" id="PF01575">
    <property type="entry name" value="MaoC_dehydratas"/>
    <property type="match status" value="1"/>
</dbReference>
<dbReference type="Gene3D" id="3.10.129.10">
    <property type="entry name" value="Hotdog Thioesterase"/>
    <property type="match status" value="1"/>
</dbReference>
<organism evidence="2 3">
    <name type="scientific">Alkalilimnicola ehrlichii</name>
    <dbReference type="NCBI Taxonomy" id="351052"/>
    <lineage>
        <taxon>Bacteria</taxon>
        <taxon>Pseudomonadati</taxon>
        <taxon>Pseudomonadota</taxon>
        <taxon>Gammaproteobacteria</taxon>
        <taxon>Chromatiales</taxon>
        <taxon>Ectothiorhodospiraceae</taxon>
        <taxon>Alkalilimnicola</taxon>
    </lineage>
</organism>
<name>A0A3E0X108_9GAMM</name>
<dbReference type="PANTHER" id="PTHR43841:SF1">
    <property type="entry name" value="3-HYDROXYACYL-THIOESTER DEHYDRATASE X"/>
    <property type="match status" value="1"/>
</dbReference>
<dbReference type="Proteomes" id="UP000256763">
    <property type="component" value="Unassembled WGS sequence"/>
</dbReference>
<keyword evidence="3" id="KW-1185">Reference proteome</keyword>
<sequence length="289" mass="32393">MNEPVASLIFKRMPSPTSGYIKAALARRHAGSEPIIPPLEAHLPGVRPHNGQVRRYAELCGYQDRSVLPLAFPHVLAAPLHLAILTHNRFPYRLLGAVHVRNSVHQQRAIGLEETLSIWVGVNGQREVRNGIEFDLETRIKDVSNDVVWHSVSTNLIRGKSRNSDGPGWTPPELASYQAVDDWRLPSHLGRRYGRLAGDINPIHLYPLTAKLFGFQRHIAHGMWTFSRCVAALSGATAPQRAEVTVTFRKPVFLPSRVCLYANRYGRHTDYALTDTAREVFHLTGTLKV</sequence>
<accession>A0A3E0X108</accession>
<dbReference type="EMBL" id="NFZW01000002">
    <property type="protein sequence ID" value="RFA38958.1"/>
    <property type="molecule type" value="Genomic_DNA"/>
</dbReference>
<evidence type="ECO:0000313" key="2">
    <source>
        <dbReference type="EMBL" id="RFA38958.1"/>
    </source>
</evidence>
<proteinExistence type="predicted"/>
<dbReference type="RefSeq" id="WP_116300975.1">
    <property type="nucleotide sequence ID" value="NZ_NFZV01000002.1"/>
</dbReference>
<dbReference type="AlphaFoldDB" id="A0A3E0X108"/>
<evidence type="ECO:0000259" key="1">
    <source>
        <dbReference type="Pfam" id="PF01575"/>
    </source>
</evidence>
<dbReference type="InterPro" id="IPR029069">
    <property type="entry name" value="HotDog_dom_sf"/>
</dbReference>
<dbReference type="PANTHER" id="PTHR43841">
    <property type="entry name" value="3-HYDROXYACYL-THIOESTER DEHYDRATASE HTDX-RELATED"/>
    <property type="match status" value="1"/>
</dbReference>
<dbReference type="SUPFAM" id="SSF54637">
    <property type="entry name" value="Thioesterase/thiol ester dehydrase-isomerase"/>
    <property type="match status" value="2"/>
</dbReference>
<reference evidence="3" key="1">
    <citation type="submission" date="2017-05" db="EMBL/GenBank/DDBJ databases">
        <authorList>
            <person name="Sharma S."/>
            <person name="Sidhu C."/>
            <person name="Pinnaka A.K."/>
        </authorList>
    </citation>
    <scope>NUCLEOTIDE SEQUENCE [LARGE SCALE GENOMIC DNA]</scope>
    <source>
        <strain evidence="3">AK93</strain>
    </source>
</reference>
<dbReference type="InterPro" id="IPR002539">
    <property type="entry name" value="MaoC-like_dom"/>
</dbReference>
<feature type="domain" description="MaoC-like" evidence="1">
    <location>
        <begin position="191"/>
        <end position="266"/>
    </location>
</feature>
<comment type="caution">
    <text evidence="2">The sequence shown here is derived from an EMBL/GenBank/DDBJ whole genome shotgun (WGS) entry which is preliminary data.</text>
</comment>